<evidence type="ECO:0000313" key="1">
    <source>
        <dbReference type="EMBL" id="RKE93649.1"/>
    </source>
</evidence>
<dbReference type="EMBL" id="RAQK01000002">
    <property type="protein sequence ID" value="RKE93649.1"/>
    <property type="molecule type" value="Genomic_DNA"/>
</dbReference>
<gene>
    <name evidence="1" type="ORF">C8N30_2728</name>
</gene>
<protein>
    <submittedName>
        <fullName evidence="1">Uncharacterized protein</fullName>
    </submittedName>
</protein>
<accession>A0A420DHF5</accession>
<proteinExistence type="predicted"/>
<evidence type="ECO:0000313" key="2">
    <source>
        <dbReference type="Proteomes" id="UP000284407"/>
    </source>
</evidence>
<reference evidence="1 2" key="1">
    <citation type="submission" date="2018-09" db="EMBL/GenBank/DDBJ databases">
        <title>Genomic Encyclopedia of Archaeal and Bacterial Type Strains, Phase II (KMG-II): from individual species to whole genera.</title>
        <authorList>
            <person name="Goeker M."/>
        </authorList>
    </citation>
    <scope>NUCLEOTIDE SEQUENCE [LARGE SCALE GENOMIC DNA]</scope>
    <source>
        <strain evidence="1 2">DSM 11458</strain>
    </source>
</reference>
<keyword evidence="2" id="KW-1185">Reference proteome</keyword>
<organism evidence="1 2">
    <name type="scientific">Sulfitobacter guttiformis</name>
    <dbReference type="NCBI Taxonomy" id="74349"/>
    <lineage>
        <taxon>Bacteria</taxon>
        <taxon>Pseudomonadati</taxon>
        <taxon>Pseudomonadota</taxon>
        <taxon>Alphaproteobacteria</taxon>
        <taxon>Rhodobacterales</taxon>
        <taxon>Roseobacteraceae</taxon>
        <taxon>Sulfitobacter</taxon>
    </lineage>
</organism>
<dbReference type="AlphaFoldDB" id="A0A420DHF5"/>
<dbReference type="Proteomes" id="UP000284407">
    <property type="component" value="Unassembled WGS sequence"/>
</dbReference>
<sequence>MKFHVVDNIEKKVISAATTAISSVNLFFASGQLTVLSPHSI</sequence>
<name>A0A420DHF5_9RHOB</name>
<comment type="caution">
    <text evidence="1">The sequence shown here is derived from an EMBL/GenBank/DDBJ whole genome shotgun (WGS) entry which is preliminary data.</text>
</comment>
<dbReference type="STRING" id="1443111.Z949_1795"/>